<dbReference type="OrthoDB" id="282853at2"/>
<dbReference type="SUPFAM" id="SSF55826">
    <property type="entry name" value="YbaK/ProRS associated domain"/>
    <property type="match status" value="1"/>
</dbReference>
<name>A0A517YIJ1_9BACT</name>
<dbReference type="InterPro" id="IPR007214">
    <property type="entry name" value="YbaK/aa-tRNA-synth-assoc-dom"/>
</dbReference>
<reference evidence="2 3" key="1">
    <citation type="submission" date="2019-02" db="EMBL/GenBank/DDBJ databases">
        <title>Deep-cultivation of Planctomycetes and their phenomic and genomic characterization uncovers novel biology.</title>
        <authorList>
            <person name="Wiegand S."/>
            <person name="Jogler M."/>
            <person name="Boedeker C."/>
            <person name="Pinto D."/>
            <person name="Vollmers J."/>
            <person name="Rivas-Marin E."/>
            <person name="Kohn T."/>
            <person name="Peeters S.H."/>
            <person name="Heuer A."/>
            <person name="Rast P."/>
            <person name="Oberbeckmann S."/>
            <person name="Bunk B."/>
            <person name="Jeske O."/>
            <person name="Meyerdierks A."/>
            <person name="Storesund J.E."/>
            <person name="Kallscheuer N."/>
            <person name="Luecker S."/>
            <person name="Lage O.M."/>
            <person name="Pohl T."/>
            <person name="Merkel B.J."/>
            <person name="Hornburger P."/>
            <person name="Mueller R.-W."/>
            <person name="Bruemmer F."/>
            <person name="Labrenz M."/>
            <person name="Spormann A.M."/>
            <person name="Op den Camp H."/>
            <person name="Overmann J."/>
            <person name="Amann R."/>
            <person name="Jetten M.S.M."/>
            <person name="Mascher T."/>
            <person name="Medema M.H."/>
            <person name="Devos D.P."/>
            <person name="Kaster A.-K."/>
            <person name="Ovreas L."/>
            <person name="Rohde M."/>
            <person name="Galperin M.Y."/>
            <person name="Jogler C."/>
        </authorList>
    </citation>
    <scope>NUCLEOTIDE SEQUENCE [LARGE SCALE GENOMIC DNA]</scope>
    <source>
        <strain evidence="2 3">ETA_A8</strain>
    </source>
</reference>
<evidence type="ECO:0000259" key="1">
    <source>
        <dbReference type="Pfam" id="PF04073"/>
    </source>
</evidence>
<dbReference type="Gene3D" id="3.90.960.10">
    <property type="entry name" value="YbaK/aminoacyl-tRNA synthetase-associated domain"/>
    <property type="match status" value="1"/>
</dbReference>
<dbReference type="Pfam" id="PF04073">
    <property type="entry name" value="tRNA_edit"/>
    <property type="match status" value="1"/>
</dbReference>
<organism evidence="2 3">
    <name type="scientific">Anatilimnocola aggregata</name>
    <dbReference type="NCBI Taxonomy" id="2528021"/>
    <lineage>
        <taxon>Bacteria</taxon>
        <taxon>Pseudomonadati</taxon>
        <taxon>Planctomycetota</taxon>
        <taxon>Planctomycetia</taxon>
        <taxon>Pirellulales</taxon>
        <taxon>Pirellulaceae</taxon>
        <taxon>Anatilimnocola</taxon>
    </lineage>
</organism>
<dbReference type="KEGG" id="aagg:ETAA8_51690"/>
<evidence type="ECO:0000313" key="2">
    <source>
        <dbReference type="EMBL" id="QDU30050.1"/>
    </source>
</evidence>
<gene>
    <name evidence="2" type="primary">proX</name>
    <name evidence="2" type="ORF">ETAA8_51690</name>
</gene>
<feature type="domain" description="YbaK/aminoacyl-tRNA synthetase-associated" evidence="1">
    <location>
        <begin position="25"/>
        <end position="142"/>
    </location>
</feature>
<protein>
    <submittedName>
        <fullName evidence="2">Prolyl-tRNA editing protein ProX</fullName>
    </submittedName>
</protein>
<dbReference type="PANTHER" id="PTHR30411">
    <property type="entry name" value="CYTOPLASMIC PROTEIN"/>
    <property type="match status" value="1"/>
</dbReference>
<dbReference type="InterPro" id="IPR036754">
    <property type="entry name" value="YbaK/aa-tRNA-synt-asso_dom_sf"/>
</dbReference>
<dbReference type="Proteomes" id="UP000315017">
    <property type="component" value="Chromosome"/>
</dbReference>
<dbReference type="PANTHER" id="PTHR30411:SF9">
    <property type="entry name" value="MULTIFUNCTIONAL SER_THR-TRNA DEACYLASE PROXP-Y"/>
    <property type="match status" value="1"/>
</dbReference>
<proteinExistence type="predicted"/>
<keyword evidence="3" id="KW-1185">Reference proteome</keyword>
<dbReference type="GO" id="GO:0002161">
    <property type="term" value="F:aminoacyl-tRNA deacylase activity"/>
    <property type="evidence" value="ECO:0007669"/>
    <property type="project" value="InterPro"/>
</dbReference>
<dbReference type="AlphaFoldDB" id="A0A517YIJ1"/>
<accession>A0A517YIJ1</accession>
<dbReference type="RefSeq" id="WP_145094876.1">
    <property type="nucleotide sequence ID" value="NZ_CP036274.1"/>
</dbReference>
<evidence type="ECO:0000313" key="3">
    <source>
        <dbReference type="Proteomes" id="UP000315017"/>
    </source>
</evidence>
<dbReference type="EMBL" id="CP036274">
    <property type="protein sequence ID" value="QDU30050.1"/>
    <property type="molecule type" value="Genomic_DNA"/>
</dbReference>
<sequence length="155" mass="16817">MADSVFVRLCALLDARQLPYEVLHHAPVFTSEEAAAIRGTTLASGAKALICKVDEQFVLIVLPADRKLASKLAKKALGGKSLRFATKEEVLQLTGLTPGSIPPFGSLFQLPTWCDEQLAQQPQLNFNAGDHAISLKLTYETFVQAEQPRLAALAE</sequence>